<evidence type="ECO:0000256" key="13">
    <source>
        <dbReference type="ARBA" id="ARBA00022842"/>
    </source>
</evidence>
<keyword evidence="6 16" id="KW-0963">Cytoplasm</keyword>
<dbReference type="EMBL" id="JAGVSJ010000001">
    <property type="protein sequence ID" value="MBX8631019.1"/>
    <property type="molecule type" value="Genomic_DNA"/>
</dbReference>
<evidence type="ECO:0000256" key="4">
    <source>
        <dbReference type="ARBA" id="ARBA00011946"/>
    </source>
</evidence>
<dbReference type="GO" id="GO:0000287">
    <property type="term" value="F:magnesium ion binding"/>
    <property type="evidence" value="ECO:0007669"/>
    <property type="project" value="UniProtKB-UniRule"/>
</dbReference>
<dbReference type="AlphaFoldDB" id="A0A8J8CFN3"/>
<evidence type="ECO:0000256" key="10">
    <source>
        <dbReference type="ARBA" id="ARBA00022723"/>
    </source>
</evidence>
<evidence type="ECO:0000256" key="14">
    <source>
        <dbReference type="ARBA" id="ARBA00023102"/>
    </source>
</evidence>
<comment type="catalytic activity">
    <reaction evidence="1 16">
        <text>1-(5-phospho-beta-D-ribosyl)-ATP + diphosphate = 5-phospho-alpha-D-ribose 1-diphosphate + ATP</text>
        <dbReference type="Rhea" id="RHEA:18473"/>
        <dbReference type="ChEBI" id="CHEBI:30616"/>
        <dbReference type="ChEBI" id="CHEBI:33019"/>
        <dbReference type="ChEBI" id="CHEBI:58017"/>
        <dbReference type="ChEBI" id="CHEBI:73183"/>
        <dbReference type="EC" id="2.4.2.17"/>
    </reaction>
</comment>
<evidence type="ECO:0000256" key="5">
    <source>
        <dbReference type="ARBA" id="ARBA00020998"/>
    </source>
</evidence>
<dbReference type="Proteomes" id="UP000716004">
    <property type="component" value="Unassembled WGS sequence"/>
</dbReference>
<dbReference type="HAMAP" id="MF_00079">
    <property type="entry name" value="HisG_Long"/>
    <property type="match status" value="1"/>
</dbReference>
<keyword evidence="11 16" id="KW-0547">Nucleotide-binding</keyword>
<keyword evidence="13 16" id="KW-0460">Magnesium</keyword>
<evidence type="ECO:0000313" key="20">
    <source>
        <dbReference type="EMBL" id="MBX8643601.1"/>
    </source>
</evidence>
<comment type="cofactor">
    <cofactor evidence="16">
        <name>Mg(2+)</name>
        <dbReference type="ChEBI" id="CHEBI:18420"/>
    </cofactor>
</comment>
<keyword evidence="7 16" id="KW-0028">Amino-acid biosynthesis</keyword>
<dbReference type="InterPro" id="IPR011322">
    <property type="entry name" value="N-reg_PII-like_a/b"/>
</dbReference>
<evidence type="ECO:0000259" key="17">
    <source>
        <dbReference type="Pfam" id="PF01634"/>
    </source>
</evidence>
<evidence type="ECO:0000256" key="8">
    <source>
        <dbReference type="ARBA" id="ARBA00022676"/>
    </source>
</evidence>
<organism evidence="20 21">
    <name type="scientific">Candidatus Sysuiplasma superficiale</name>
    <dbReference type="NCBI Taxonomy" id="2823368"/>
    <lineage>
        <taxon>Archaea</taxon>
        <taxon>Methanobacteriati</taxon>
        <taxon>Thermoplasmatota</taxon>
        <taxon>Thermoplasmata</taxon>
        <taxon>Candidatus Sysuiplasmatales</taxon>
        <taxon>Candidatus Sysuiplasmataceae</taxon>
        <taxon>Candidatus Sysuiplasma</taxon>
    </lineage>
</organism>
<evidence type="ECO:0000256" key="1">
    <source>
        <dbReference type="ARBA" id="ARBA00000915"/>
    </source>
</evidence>
<keyword evidence="14 16" id="KW-0368">Histidine biosynthesis</keyword>
<evidence type="ECO:0000313" key="19">
    <source>
        <dbReference type="EMBL" id="MBX8631019.1"/>
    </source>
</evidence>
<sequence length="291" mass="31847">MCSEYRLRIAVPSRGRLREGAEEILSMAGIGLPSLYDRMLVTDDEGSGYQLQFVRARDIVSLVATGCADVGITGRDLVMEFGEDSVEEIMKLDFGKCSLCIAVPEDSPAKDASELEEGARIATMYPRVTSRFFENIGKKVEIVTVSGTTEAAPMIGIADAISDIVETGSTLRMNGLRPLCRVLESSAVVIAGKDSRMKRDEIDEFLCLVRSVQYAKSKRYLMVNVPYRSENEVLRLLKGIEGPTSMRISGRNDFFALHAVVDISEINAIIPGLKALGCTGVLVSRIERLVP</sequence>
<keyword evidence="12 16" id="KW-0067">ATP-binding</keyword>
<dbReference type="SUPFAM" id="SSF54913">
    <property type="entry name" value="GlnB-like"/>
    <property type="match status" value="1"/>
</dbReference>
<evidence type="ECO:0000256" key="16">
    <source>
        <dbReference type="HAMAP-Rule" id="MF_00079"/>
    </source>
</evidence>
<keyword evidence="10 16" id="KW-0479">Metal-binding</keyword>
<dbReference type="Pfam" id="PF01634">
    <property type="entry name" value="HisG"/>
    <property type="match status" value="1"/>
</dbReference>
<evidence type="ECO:0000256" key="11">
    <source>
        <dbReference type="ARBA" id="ARBA00022741"/>
    </source>
</evidence>
<evidence type="ECO:0000256" key="15">
    <source>
        <dbReference type="ARBA" id="ARBA00024861"/>
    </source>
</evidence>
<comment type="subcellular location">
    <subcellularLocation>
        <location evidence="2 16">Cytoplasm</location>
    </subcellularLocation>
</comment>
<dbReference type="SUPFAM" id="SSF53850">
    <property type="entry name" value="Periplasmic binding protein-like II"/>
    <property type="match status" value="1"/>
</dbReference>
<evidence type="ECO:0000259" key="18">
    <source>
        <dbReference type="Pfam" id="PF08029"/>
    </source>
</evidence>
<dbReference type="NCBIfam" id="TIGR00070">
    <property type="entry name" value="hisG"/>
    <property type="match status" value="1"/>
</dbReference>
<dbReference type="PANTHER" id="PTHR21403:SF10">
    <property type="entry name" value="ATP PHOSPHORIBOSYLTRANSFERASE"/>
    <property type="match status" value="1"/>
</dbReference>
<keyword evidence="8 16" id="KW-0328">Glycosyltransferase</keyword>
<keyword evidence="9 16" id="KW-0808">Transferase</keyword>
<dbReference type="PANTHER" id="PTHR21403">
    <property type="entry name" value="ATP PHOSPHORIBOSYLTRANSFERASE ATP-PRTASE"/>
    <property type="match status" value="1"/>
</dbReference>
<evidence type="ECO:0000256" key="6">
    <source>
        <dbReference type="ARBA" id="ARBA00022490"/>
    </source>
</evidence>
<proteinExistence type="inferred from homology"/>
<evidence type="ECO:0000256" key="9">
    <source>
        <dbReference type="ARBA" id="ARBA00022679"/>
    </source>
</evidence>
<dbReference type="GO" id="GO:0000105">
    <property type="term" value="P:L-histidine biosynthetic process"/>
    <property type="evidence" value="ECO:0007669"/>
    <property type="project" value="UniProtKB-UniRule"/>
</dbReference>
<comment type="activity regulation">
    <text evidence="16">Feedback inhibited by histidine.</text>
</comment>
<dbReference type="UniPathway" id="UPA00031">
    <property type="reaction ID" value="UER00006"/>
</dbReference>
<dbReference type="InterPro" id="IPR013115">
    <property type="entry name" value="HisG_C"/>
</dbReference>
<dbReference type="InterPro" id="IPR018198">
    <property type="entry name" value="ATP_PRibTrfase_CS"/>
</dbReference>
<evidence type="ECO:0000256" key="2">
    <source>
        <dbReference type="ARBA" id="ARBA00004496"/>
    </source>
</evidence>
<comment type="caution">
    <text evidence="20">The sequence shown here is derived from an EMBL/GenBank/DDBJ whole genome shotgun (WGS) entry which is preliminary data.</text>
</comment>
<dbReference type="Gene3D" id="3.40.190.10">
    <property type="entry name" value="Periplasmic binding protein-like II"/>
    <property type="match status" value="2"/>
</dbReference>
<feature type="domain" description="ATP phosphoribosyltransferase catalytic" evidence="17">
    <location>
        <begin position="55"/>
        <end position="206"/>
    </location>
</feature>
<dbReference type="Proteomes" id="UP000750197">
    <property type="component" value="Unassembled WGS sequence"/>
</dbReference>
<gene>
    <name evidence="16" type="primary">hisG</name>
    <name evidence="19" type="ORF">J9259_00620</name>
    <name evidence="20" type="ORF">KIY12_02580</name>
</gene>
<dbReference type="Pfam" id="PF08029">
    <property type="entry name" value="HisG_C"/>
    <property type="match status" value="1"/>
</dbReference>
<protein>
    <recommendedName>
        <fullName evidence="5 16">ATP phosphoribosyltransferase</fullName>
        <shortName evidence="16">ATP-PRT</shortName>
        <shortName evidence="16">ATP-PRTase</shortName>
        <ecNumber evidence="4 16">2.4.2.17</ecNumber>
    </recommendedName>
</protein>
<dbReference type="EC" id="2.4.2.17" evidence="4 16"/>
<dbReference type="NCBIfam" id="TIGR03455">
    <property type="entry name" value="HisG_C-term"/>
    <property type="match status" value="1"/>
</dbReference>
<comment type="pathway">
    <text evidence="3 16">Amino-acid biosynthesis; L-histidine biosynthesis; L-histidine from 5-phospho-alpha-D-ribose 1-diphosphate: step 1/9.</text>
</comment>
<dbReference type="GO" id="GO:0005737">
    <property type="term" value="C:cytoplasm"/>
    <property type="evidence" value="ECO:0007669"/>
    <property type="project" value="UniProtKB-SubCell"/>
</dbReference>
<evidence type="ECO:0000313" key="21">
    <source>
        <dbReference type="Proteomes" id="UP000750197"/>
    </source>
</evidence>
<evidence type="ECO:0000256" key="7">
    <source>
        <dbReference type="ARBA" id="ARBA00022605"/>
    </source>
</evidence>
<accession>A0A8J8CFN3</accession>
<dbReference type="EMBL" id="JAHEAC010000013">
    <property type="protein sequence ID" value="MBX8643601.1"/>
    <property type="molecule type" value="Genomic_DNA"/>
</dbReference>
<comment type="function">
    <text evidence="15 16">Catalyzes the condensation of ATP and 5-phosphoribose 1-diphosphate to form N'-(5'-phosphoribosyl)-ATP (PR-ATP). Has a crucial role in the pathway because the rate of histidine biosynthesis seems to be controlled primarily by regulation of HisG enzymatic activity.</text>
</comment>
<name>A0A8J8CFN3_9ARCH</name>
<dbReference type="PROSITE" id="PS01316">
    <property type="entry name" value="ATP_P_PHORIBOSYLTR"/>
    <property type="match status" value="1"/>
</dbReference>
<dbReference type="InterPro" id="IPR015867">
    <property type="entry name" value="N-reg_PII/ATP_PRibTrfase_C"/>
</dbReference>
<dbReference type="Gene3D" id="3.30.70.120">
    <property type="match status" value="1"/>
</dbReference>
<evidence type="ECO:0000256" key="3">
    <source>
        <dbReference type="ARBA" id="ARBA00004667"/>
    </source>
</evidence>
<dbReference type="InterPro" id="IPR020621">
    <property type="entry name" value="ATP-PRT_HisG_long"/>
</dbReference>
<dbReference type="InterPro" id="IPR001348">
    <property type="entry name" value="ATP_PRibTrfase_HisG"/>
</dbReference>
<reference evidence="20" key="1">
    <citation type="submission" date="2021-05" db="EMBL/GenBank/DDBJ databases">
        <title>Genomic insights into ecological role and evolution of a novel Thermoplasmata order Candidatus Sysuiplasmatales.</title>
        <authorList>
            <person name="Yuan Y."/>
        </authorList>
    </citation>
    <scope>NUCLEOTIDE SEQUENCE</scope>
    <source>
        <strain evidence="20">TUT19-bin139</strain>
        <strain evidence="19">YP2-bin.285</strain>
    </source>
</reference>
<feature type="domain" description="Histidine biosynthesis HisG C-terminal" evidence="18">
    <location>
        <begin position="215"/>
        <end position="288"/>
    </location>
</feature>
<evidence type="ECO:0000256" key="12">
    <source>
        <dbReference type="ARBA" id="ARBA00022840"/>
    </source>
</evidence>
<dbReference type="GO" id="GO:0003879">
    <property type="term" value="F:ATP phosphoribosyltransferase activity"/>
    <property type="evidence" value="ECO:0007669"/>
    <property type="project" value="UniProtKB-UniRule"/>
</dbReference>
<dbReference type="GO" id="GO:0005524">
    <property type="term" value="F:ATP binding"/>
    <property type="evidence" value="ECO:0007669"/>
    <property type="project" value="UniProtKB-KW"/>
</dbReference>
<dbReference type="InterPro" id="IPR013820">
    <property type="entry name" value="ATP_PRibTrfase_cat"/>
</dbReference>
<comment type="similarity">
    <text evidence="16">Belongs to the ATP phosphoribosyltransferase family. Long subfamily.</text>
</comment>